<accession>A0A9X3I881</accession>
<keyword evidence="3" id="KW-1185">Reference proteome</keyword>
<comment type="caution">
    <text evidence="2">The sequence shown here is derived from an EMBL/GenBank/DDBJ whole genome shotgun (WGS) entry which is preliminary data.</text>
</comment>
<protein>
    <submittedName>
        <fullName evidence="2">Uncharacterized protein</fullName>
    </submittedName>
</protein>
<evidence type="ECO:0000313" key="3">
    <source>
        <dbReference type="Proteomes" id="UP001142592"/>
    </source>
</evidence>
<dbReference type="RefSeq" id="WP_010602037.1">
    <property type="nucleotide sequence ID" value="NZ_JAPJUH010000002.1"/>
</dbReference>
<evidence type="ECO:0000256" key="1">
    <source>
        <dbReference type="SAM" id="Phobius"/>
    </source>
</evidence>
<sequence>MIQEIKPKKPILIAGAVILIISLCVIFPVEYSKASFVSDLKFTYFTLGIAMLILMYAFMGRNTYKGLLFLLCSCIFSIICWFVFLPESELSKSNSKAFELTIAIFSFFENFAKLYMGTVTGIIAGLIFLIVNARLLKDENRYQLFFKRLVSYLIILGVVSFLFAKGGDWIFEISEYVKMKN</sequence>
<keyword evidence="1" id="KW-1133">Transmembrane helix</keyword>
<organism evidence="2 3">
    <name type="scientific">Pedobacter agri</name>
    <dbReference type="NCBI Taxonomy" id="454586"/>
    <lineage>
        <taxon>Bacteria</taxon>
        <taxon>Pseudomonadati</taxon>
        <taxon>Bacteroidota</taxon>
        <taxon>Sphingobacteriia</taxon>
        <taxon>Sphingobacteriales</taxon>
        <taxon>Sphingobacteriaceae</taxon>
        <taxon>Pedobacter</taxon>
    </lineage>
</organism>
<dbReference type="AlphaFoldDB" id="A0A9X3I881"/>
<keyword evidence="1" id="KW-0812">Transmembrane</keyword>
<feature type="transmembrane region" description="Helical" evidence="1">
    <location>
        <begin position="114"/>
        <end position="133"/>
    </location>
</feature>
<feature type="transmembrane region" description="Helical" evidence="1">
    <location>
        <begin position="41"/>
        <end position="59"/>
    </location>
</feature>
<name>A0A9X3I881_9SPHI</name>
<proteinExistence type="predicted"/>
<dbReference type="Proteomes" id="UP001142592">
    <property type="component" value="Unassembled WGS sequence"/>
</dbReference>
<keyword evidence="1" id="KW-0472">Membrane</keyword>
<reference evidence="2" key="1">
    <citation type="submission" date="2022-11" db="EMBL/GenBank/DDBJ databases">
        <authorList>
            <person name="Graham C."/>
            <person name="Newman J.D."/>
        </authorList>
    </citation>
    <scope>NUCLEOTIDE SEQUENCE</scope>
    <source>
        <strain evidence="2">DSM 19486</strain>
    </source>
</reference>
<feature type="transmembrane region" description="Helical" evidence="1">
    <location>
        <begin position="12"/>
        <end position="29"/>
    </location>
</feature>
<feature type="transmembrane region" description="Helical" evidence="1">
    <location>
        <begin position="66"/>
        <end position="84"/>
    </location>
</feature>
<feature type="transmembrane region" description="Helical" evidence="1">
    <location>
        <begin position="145"/>
        <end position="164"/>
    </location>
</feature>
<evidence type="ECO:0000313" key="2">
    <source>
        <dbReference type="EMBL" id="MCX3264461.1"/>
    </source>
</evidence>
<dbReference type="EMBL" id="JAPJUH010000002">
    <property type="protein sequence ID" value="MCX3264461.1"/>
    <property type="molecule type" value="Genomic_DNA"/>
</dbReference>
<gene>
    <name evidence="2" type="ORF">OQZ29_06875</name>
</gene>